<organism evidence="1 2">
    <name type="scientific">Rhizoctonia solani</name>
    <dbReference type="NCBI Taxonomy" id="456999"/>
    <lineage>
        <taxon>Eukaryota</taxon>
        <taxon>Fungi</taxon>
        <taxon>Dikarya</taxon>
        <taxon>Basidiomycota</taxon>
        <taxon>Agaricomycotina</taxon>
        <taxon>Agaricomycetes</taxon>
        <taxon>Cantharellales</taxon>
        <taxon>Ceratobasidiaceae</taxon>
        <taxon>Rhizoctonia</taxon>
    </lineage>
</organism>
<proteinExistence type="predicted"/>
<evidence type="ECO:0008006" key="3">
    <source>
        <dbReference type="Google" id="ProtNLM"/>
    </source>
</evidence>
<evidence type="ECO:0000313" key="1">
    <source>
        <dbReference type="EMBL" id="KAF8671675.1"/>
    </source>
</evidence>
<dbReference type="AlphaFoldDB" id="A0A8H7LGP9"/>
<evidence type="ECO:0000313" key="2">
    <source>
        <dbReference type="Proteomes" id="UP000650582"/>
    </source>
</evidence>
<gene>
    <name evidence="1" type="ORF">RHS04_08161</name>
</gene>
<dbReference type="EMBL" id="JACYCC010000217">
    <property type="protein sequence ID" value="KAF8671675.1"/>
    <property type="molecule type" value="Genomic_DNA"/>
</dbReference>
<name>A0A8H7LGP9_9AGAM</name>
<sequence length="472" mass="54038">MSLAILCLPDEIVEEIFKIFVYNRYEENQFSTVRPMKSHVELIYRRIHSLLAVCTTWRNVAISCKALWYIIPVVDPDVGKPRILSTGLSLQRAGNKNLNLTILNPSDYRQRLKSLMPRFSQFYSINISCNSHSLYRMEELFCMLAQDGSSKSLSKFSLKLQRGDHRYHGRSKGSSPLYPSLVQIFRSLRSIHLSYVRAIWKNVSFSALLTELWVEDSFVTDAYIRKFFLVLNTAPELREFTVVGMVNHTITSVPVVVSLPKLKSLCLEGISLNLLKLFFNTLSPGSCRLTVNLVYILFGLPLDTFSEYKSNLLLFRQRSIHKLIVVKDQDWPSNEELADLLQSALALKILVLSGVTITHDLLQVFTPPSLPTSGQNAATGLPKLETLELHATSFHPKLKHFRDGFDNLLAHHPLQRMVLAGTTWLLPILESLPLEKDDEIVDWLKDRIPQFYFSTEPGDMARHYGVWQLWDV</sequence>
<accession>A0A8H7LGP9</accession>
<dbReference type="Proteomes" id="UP000650582">
    <property type="component" value="Unassembled WGS sequence"/>
</dbReference>
<reference evidence="1" key="1">
    <citation type="submission" date="2020-09" db="EMBL/GenBank/DDBJ databases">
        <title>Comparative genome analyses of four rice-infecting Rhizoctonia solani isolates reveal extensive enrichment of homogalacturonan modification genes.</title>
        <authorList>
            <person name="Lee D.-Y."/>
            <person name="Jeon J."/>
            <person name="Kim K.-T."/>
            <person name="Cheong K."/>
            <person name="Song H."/>
            <person name="Choi G."/>
            <person name="Ko J."/>
            <person name="Opiyo S.O."/>
            <person name="Zuo S."/>
            <person name="Madhav S."/>
            <person name="Lee Y.-H."/>
            <person name="Wang G.-L."/>
        </authorList>
    </citation>
    <scope>NUCLEOTIDE SEQUENCE</scope>
    <source>
        <strain evidence="1">AG1-IA YN-7</strain>
    </source>
</reference>
<comment type="caution">
    <text evidence="1">The sequence shown here is derived from an EMBL/GenBank/DDBJ whole genome shotgun (WGS) entry which is preliminary data.</text>
</comment>
<protein>
    <recommendedName>
        <fullName evidence="3">F-box domain-containing protein</fullName>
    </recommendedName>
</protein>
<dbReference type="SUPFAM" id="SSF52047">
    <property type="entry name" value="RNI-like"/>
    <property type="match status" value="1"/>
</dbReference>